<gene>
    <name evidence="1" type="ORF">FC83_GL001340</name>
</gene>
<keyword evidence="2" id="KW-1185">Reference proteome</keyword>
<evidence type="ECO:0000313" key="2">
    <source>
        <dbReference type="Proteomes" id="UP000051236"/>
    </source>
</evidence>
<proteinExistence type="predicted"/>
<reference evidence="1 2" key="1">
    <citation type="journal article" date="2015" name="Genome Announc.">
        <title>Expanding the biotechnology potential of lactobacilli through comparative genomics of 213 strains and associated genera.</title>
        <authorList>
            <person name="Sun Z."/>
            <person name="Harris H.M."/>
            <person name="McCann A."/>
            <person name="Guo C."/>
            <person name="Argimon S."/>
            <person name="Zhang W."/>
            <person name="Yang X."/>
            <person name="Jeffery I.B."/>
            <person name="Cooney J.C."/>
            <person name="Kagawa T.F."/>
            <person name="Liu W."/>
            <person name="Song Y."/>
            <person name="Salvetti E."/>
            <person name="Wrobel A."/>
            <person name="Rasinkangas P."/>
            <person name="Parkhill J."/>
            <person name="Rea M.C."/>
            <person name="O'Sullivan O."/>
            <person name="Ritari J."/>
            <person name="Douillard F.P."/>
            <person name="Paul Ross R."/>
            <person name="Yang R."/>
            <person name="Briner A.E."/>
            <person name="Felis G.E."/>
            <person name="de Vos W.M."/>
            <person name="Barrangou R."/>
            <person name="Klaenhammer T.R."/>
            <person name="Caufield P.W."/>
            <person name="Cui Y."/>
            <person name="Zhang H."/>
            <person name="O'Toole P.W."/>
        </authorList>
    </citation>
    <scope>NUCLEOTIDE SEQUENCE [LARGE SCALE GENOMIC DNA]</scope>
    <source>
        <strain evidence="1 2">DSM 18527</strain>
    </source>
</reference>
<sequence length="142" mass="16612">MATTISQLQAATKGYDNPRFQAIFKYFAVWAATKQSDYSAEQLCRMLAIKSARYARWYGEYDIQNLDLPVQDLDQIWIQANRAYGQAFQELHQTVPRSPMGKDRQLQLIHDLSQTSNIPIIFFLLIARISPKNYAYWVRHYS</sequence>
<dbReference type="Proteomes" id="UP000051236">
    <property type="component" value="Unassembled WGS sequence"/>
</dbReference>
<name>A0A0R1XKT8_9LACO</name>
<organism evidence="1 2">
    <name type="scientific">Agrilactobacillus composti DSM 18527 = JCM 14202</name>
    <dbReference type="NCBI Taxonomy" id="1423734"/>
    <lineage>
        <taxon>Bacteria</taxon>
        <taxon>Bacillati</taxon>
        <taxon>Bacillota</taxon>
        <taxon>Bacilli</taxon>
        <taxon>Lactobacillales</taxon>
        <taxon>Lactobacillaceae</taxon>
        <taxon>Agrilactobacillus</taxon>
    </lineage>
</organism>
<evidence type="ECO:0000313" key="1">
    <source>
        <dbReference type="EMBL" id="KRM30782.1"/>
    </source>
</evidence>
<dbReference type="STRING" id="1423734.FC83_GL001340"/>
<accession>A0A0R1XKT8</accession>
<dbReference type="EMBL" id="AZGA01000087">
    <property type="protein sequence ID" value="KRM30782.1"/>
    <property type="molecule type" value="Genomic_DNA"/>
</dbReference>
<protein>
    <submittedName>
        <fullName evidence="1">Uncharacterized protein</fullName>
    </submittedName>
</protein>
<dbReference type="AlphaFoldDB" id="A0A0R1XKT8"/>
<dbReference type="PATRIC" id="fig|1423734.3.peg.1355"/>
<comment type="caution">
    <text evidence="1">The sequence shown here is derived from an EMBL/GenBank/DDBJ whole genome shotgun (WGS) entry which is preliminary data.</text>
</comment>